<feature type="chain" id="PRO_5005329896" evidence="1">
    <location>
        <begin position="25"/>
        <end position="332"/>
    </location>
</feature>
<dbReference type="CDD" id="cd00519">
    <property type="entry name" value="Lipase_3"/>
    <property type="match status" value="1"/>
</dbReference>
<reference evidence="4" key="2">
    <citation type="submission" date="2015-08" db="UniProtKB">
        <authorList>
            <consortium name="WormBaseParasite"/>
        </authorList>
    </citation>
    <scope>IDENTIFICATION</scope>
</reference>
<dbReference type="InterPro" id="IPR029058">
    <property type="entry name" value="AB_hydrolase_fold"/>
</dbReference>
<dbReference type="WBParaSite" id="SVE_1038900.1">
    <property type="protein sequence ID" value="SVE_1038900.1"/>
    <property type="gene ID" value="SVE_1038900"/>
</dbReference>
<dbReference type="GO" id="GO:0006629">
    <property type="term" value="P:lipid metabolic process"/>
    <property type="evidence" value="ECO:0007669"/>
    <property type="project" value="InterPro"/>
</dbReference>
<dbReference type="SUPFAM" id="SSF53474">
    <property type="entry name" value="alpha/beta-Hydrolases"/>
    <property type="match status" value="1"/>
</dbReference>
<dbReference type="Proteomes" id="UP000035680">
    <property type="component" value="Unassembled WGS sequence"/>
</dbReference>
<keyword evidence="1" id="KW-0732">Signal</keyword>
<evidence type="ECO:0000256" key="1">
    <source>
        <dbReference type="SAM" id="SignalP"/>
    </source>
</evidence>
<reference evidence="3" key="1">
    <citation type="submission" date="2014-07" db="EMBL/GenBank/DDBJ databases">
        <authorList>
            <person name="Martin A.A"/>
            <person name="De Silva N."/>
        </authorList>
    </citation>
    <scope>NUCLEOTIDE SEQUENCE</scope>
</reference>
<dbReference type="Gene3D" id="3.40.50.1820">
    <property type="entry name" value="alpha/beta hydrolase"/>
    <property type="match status" value="1"/>
</dbReference>
<feature type="domain" description="Fungal lipase-type" evidence="2">
    <location>
        <begin position="124"/>
        <end position="228"/>
    </location>
</feature>
<keyword evidence="3" id="KW-1185">Reference proteome</keyword>
<protein>
    <submittedName>
        <fullName evidence="4">Lipase_3 domain-containing protein</fullName>
    </submittedName>
</protein>
<organism evidence="3 4">
    <name type="scientific">Strongyloides venezuelensis</name>
    <name type="common">Threadworm</name>
    <dbReference type="NCBI Taxonomy" id="75913"/>
    <lineage>
        <taxon>Eukaryota</taxon>
        <taxon>Metazoa</taxon>
        <taxon>Ecdysozoa</taxon>
        <taxon>Nematoda</taxon>
        <taxon>Chromadorea</taxon>
        <taxon>Rhabditida</taxon>
        <taxon>Tylenchina</taxon>
        <taxon>Panagrolaimomorpha</taxon>
        <taxon>Strongyloidoidea</taxon>
        <taxon>Strongyloididae</taxon>
        <taxon>Strongyloides</taxon>
    </lineage>
</organism>
<dbReference type="PANTHER" id="PTHR45908:SF5">
    <property type="entry name" value="FUNGAL LIPASE-LIKE DOMAIN-CONTAINING PROTEIN"/>
    <property type="match status" value="1"/>
</dbReference>
<evidence type="ECO:0000313" key="3">
    <source>
        <dbReference type="Proteomes" id="UP000035680"/>
    </source>
</evidence>
<evidence type="ECO:0000259" key="2">
    <source>
        <dbReference type="Pfam" id="PF01764"/>
    </source>
</evidence>
<feature type="signal peptide" evidence="1">
    <location>
        <begin position="1"/>
        <end position="24"/>
    </location>
</feature>
<sequence length="332" mass="39344">MLLLKILLSLSLIVSLLFCQFVSSTNPLVYDAEFSKWLYILNYFSNIKIYTKCITRYIPKFFTYFLLKSHEVTCDNSDNKCRYNVYVSPQEAKVIITISIDHSFSLSMVEGMSKYRHFIKFEDMGFVNRHFAKSFYNIWPYIIFIIKEQKLLNYKIILVGHSLGGALATLTAAKLVSEGHKTSRQIFLYTYGAPRVGNPDFAKRFDEKVKYSWRIVFGKDVVPHFPKCAKIISRYFKFSPIFSVKICDRNKKKSYYHHGREIWYPLGPKGKYRYIECLGKPKNEDRLCSDMYNYDFIDTYKYKPIHYSYFDVVAKIFGIYLKEKYINHCIIR</sequence>
<name>A0A0K0FN10_STRVS</name>
<dbReference type="PANTHER" id="PTHR45908">
    <property type="entry name" value="PROTEIN CBG11750-RELATED"/>
    <property type="match status" value="1"/>
</dbReference>
<accession>A0A0K0FN10</accession>
<dbReference type="Pfam" id="PF01764">
    <property type="entry name" value="Lipase_3"/>
    <property type="match status" value="1"/>
</dbReference>
<dbReference type="AlphaFoldDB" id="A0A0K0FN10"/>
<proteinExistence type="predicted"/>
<dbReference type="InterPro" id="IPR002921">
    <property type="entry name" value="Fungal_lipase-type"/>
</dbReference>
<evidence type="ECO:0000313" key="4">
    <source>
        <dbReference type="WBParaSite" id="SVE_1038900.1"/>
    </source>
</evidence>